<reference evidence="2" key="1">
    <citation type="submission" date="2013-08" db="EMBL/GenBank/DDBJ databases">
        <authorList>
            <person name="Mendez C."/>
            <person name="Richter M."/>
            <person name="Ferrer M."/>
            <person name="Sanchez J."/>
        </authorList>
    </citation>
    <scope>NUCLEOTIDE SEQUENCE</scope>
</reference>
<feature type="non-terminal residue" evidence="2">
    <location>
        <position position="62"/>
    </location>
</feature>
<dbReference type="GO" id="GO:0005886">
    <property type="term" value="C:plasma membrane"/>
    <property type="evidence" value="ECO:0007669"/>
    <property type="project" value="TreeGrafter"/>
</dbReference>
<accession>T0ZQB4</accession>
<reference evidence="2" key="2">
    <citation type="journal article" date="2014" name="ISME J.">
        <title>Microbial stratification in low pH oxic and suboxic macroscopic growths along an acid mine drainage.</title>
        <authorList>
            <person name="Mendez-Garcia C."/>
            <person name="Mesa V."/>
            <person name="Sprenger R.R."/>
            <person name="Richter M."/>
            <person name="Diez M.S."/>
            <person name="Solano J."/>
            <person name="Bargiela R."/>
            <person name="Golyshina O.V."/>
            <person name="Manteca A."/>
            <person name="Ramos J.L."/>
            <person name="Gallego J.R."/>
            <person name="Llorente I."/>
            <person name="Martins Dos Santos V.A."/>
            <person name="Jensen O.N."/>
            <person name="Pelaez A.I."/>
            <person name="Sanchez J."/>
            <person name="Ferrer M."/>
        </authorList>
    </citation>
    <scope>NUCLEOTIDE SEQUENCE</scope>
</reference>
<evidence type="ECO:0000313" key="2">
    <source>
        <dbReference type="EMBL" id="EQD31995.1"/>
    </source>
</evidence>
<dbReference type="InterPro" id="IPR027417">
    <property type="entry name" value="P-loop_NTPase"/>
</dbReference>
<proteinExistence type="predicted"/>
<dbReference type="InterPro" id="IPR003439">
    <property type="entry name" value="ABC_transporter-like_ATP-bd"/>
</dbReference>
<sequence length="62" mass="6427">MLESVGLSARAGFYPSQLSGGEEQRVAIARALVNSPALLLADEPTGELDSDNAGKVLDLLEA</sequence>
<dbReference type="GO" id="GO:0022857">
    <property type="term" value="F:transmembrane transporter activity"/>
    <property type="evidence" value="ECO:0007669"/>
    <property type="project" value="TreeGrafter"/>
</dbReference>
<dbReference type="InterPro" id="IPR015854">
    <property type="entry name" value="ABC_transpr_LolD-like"/>
</dbReference>
<gene>
    <name evidence="2" type="ORF">B1A_19652</name>
</gene>
<organism evidence="2">
    <name type="scientific">mine drainage metagenome</name>
    <dbReference type="NCBI Taxonomy" id="410659"/>
    <lineage>
        <taxon>unclassified sequences</taxon>
        <taxon>metagenomes</taxon>
        <taxon>ecological metagenomes</taxon>
    </lineage>
</organism>
<dbReference type="GO" id="GO:0005524">
    <property type="term" value="F:ATP binding"/>
    <property type="evidence" value="ECO:0007669"/>
    <property type="project" value="InterPro"/>
</dbReference>
<dbReference type="Gene3D" id="3.40.50.300">
    <property type="entry name" value="P-loop containing nucleotide triphosphate hydrolases"/>
    <property type="match status" value="1"/>
</dbReference>
<feature type="domain" description="ABC transporter" evidence="1">
    <location>
        <begin position="11"/>
        <end position="45"/>
    </location>
</feature>
<dbReference type="SUPFAM" id="SSF52540">
    <property type="entry name" value="P-loop containing nucleoside triphosphate hydrolases"/>
    <property type="match status" value="1"/>
</dbReference>
<evidence type="ECO:0000259" key="1">
    <source>
        <dbReference type="Pfam" id="PF00005"/>
    </source>
</evidence>
<dbReference type="PANTHER" id="PTHR24220:SF685">
    <property type="entry name" value="ABC TRANSPORTER RELATED"/>
    <property type="match status" value="1"/>
</dbReference>
<dbReference type="AlphaFoldDB" id="T0ZQB4"/>
<protein>
    <submittedName>
        <fullName evidence="2">ABC transporter-like domain protein</fullName>
    </submittedName>
</protein>
<dbReference type="EMBL" id="AUZX01014513">
    <property type="protein sequence ID" value="EQD31995.1"/>
    <property type="molecule type" value="Genomic_DNA"/>
</dbReference>
<dbReference type="PANTHER" id="PTHR24220">
    <property type="entry name" value="IMPORT ATP-BINDING PROTEIN"/>
    <property type="match status" value="1"/>
</dbReference>
<comment type="caution">
    <text evidence="2">The sequence shown here is derived from an EMBL/GenBank/DDBJ whole genome shotgun (WGS) entry which is preliminary data.</text>
</comment>
<name>T0ZQB4_9ZZZZ</name>
<dbReference type="Pfam" id="PF00005">
    <property type="entry name" value="ABC_tran"/>
    <property type="match status" value="1"/>
</dbReference>
<dbReference type="GO" id="GO:0016887">
    <property type="term" value="F:ATP hydrolysis activity"/>
    <property type="evidence" value="ECO:0007669"/>
    <property type="project" value="InterPro"/>
</dbReference>